<dbReference type="GO" id="GO:0046872">
    <property type="term" value="F:metal ion binding"/>
    <property type="evidence" value="ECO:0007669"/>
    <property type="project" value="UniProtKB-KW"/>
</dbReference>
<dbReference type="RefSeq" id="WP_140781126.1">
    <property type="nucleotide sequence ID" value="NZ_VFSS01000002.1"/>
</dbReference>
<comment type="similarity">
    <text evidence="4">Belongs to the RNase HII family. RnhC subfamily.</text>
</comment>
<dbReference type="EC" id="3.1.26.4" evidence="11"/>
<organism evidence="13 14">
    <name type="scientific">[Mycoplasma] falconis</name>
    <dbReference type="NCBI Taxonomy" id="92403"/>
    <lineage>
        <taxon>Bacteria</taxon>
        <taxon>Bacillati</taxon>
        <taxon>Mycoplasmatota</taxon>
        <taxon>Mycoplasmoidales</taxon>
        <taxon>Metamycoplasmataceae</taxon>
        <taxon>Metamycoplasma</taxon>
    </lineage>
</organism>
<evidence type="ECO:0000256" key="9">
    <source>
        <dbReference type="ARBA" id="ARBA00022801"/>
    </source>
</evidence>
<dbReference type="InterPro" id="IPR036397">
    <property type="entry name" value="RNaseH_sf"/>
</dbReference>
<evidence type="ECO:0000313" key="14">
    <source>
        <dbReference type="Proteomes" id="UP000319776"/>
    </source>
</evidence>
<dbReference type="PROSITE" id="PS51975">
    <property type="entry name" value="RNASE_H_2"/>
    <property type="match status" value="1"/>
</dbReference>
<keyword evidence="8 10" id="KW-0255">Endonuclease</keyword>
<dbReference type="InterPro" id="IPR001352">
    <property type="entry name" value="RNase_HII/HIII"/>
</dbReference>
<comment type="cofactor">
    <cofactor evidence="10">
        <name>Mn(2+)</name>
        <dbReference type="ChEBI" id="CHEBI:29035"/>
    </cofactor>
    <cofactor evidence="10">
        <name>Mg(2+)</name>
        <dbReference type="ChEBI" id="CHEBI:18420"/>
    </cofactor>
    <text evidence="10">Manganese or magnesium. Binds 1 divalent metal ion per monomer in the absence of substrate. May bind a second metal ion after substrate binding.</text>
</comment>
<feature type="domain" description="RNase H type-2" evidence="12">
    <location>
        <begin position="7"/>
        <end position="233"/>
    </location>
</feature>
<evidence type="ECO:0000256" key="3">
    <source>
        <dbReference type="ARBA" id="ARBA00004496"/>
    </source>
</evidence>
<accession>A0A501XB15</accession>
<dbReference type="GO" id="GO:0006298">
    <property type="term" value="P:mismatch repair"/>
    <property type="evidence" value="ECO:0007669"/>
    <property type="project" value="TreeGrafter"/>
</dbReference>
<dbReference type="InterPro" id="IPR024567">
    <property type="entry name" value="RNase_HII/HIII_dom"/>
</dbReference>
<dbReference type="SUPFAM" id="SSF53098">
    <property type="entry name" value="Ribonuclease H-like"/>
    <property type="match status" value="1"/>
</dbReference>
<evidence type="ECO:0000256" key="11">
    <source>
        <dbReference type="RuleBase" id="RU003515"/>
    </source>
</evidence>
<comment type="function">
    <text evidence="2 11">Endonuclease that specifically degrades the RNA of RNA-DNA hybrids.</text>
</comment>
<evidence type="ECO:0000256" key="8">
    <source>
        <dbReference type="ARBA" id="ARBA00022759"/>
    </source>
</evidence>
<keyword evidence="5" id="KW-0963">Cytoplasm</keyword>
<dbReference type="Gene3D" id="3.30.420.10">
    <property type="entry name" value="Ribonuclease H-like superfamily/Ribonuclease H"/>
    <property type="match status" value="1"/>
</dbReference>
<evidence type="ECO:0000256" key="5">
    <source>
        <dbReference type="ARBA" id="ARBA00022490"/>
    </source>
</evidence>
<sequence length="234" mass="26480">MTNIDYDLLIGADETGVGDYFTPIVFVACYVPKENIEKVKELGVKDSKKLSDIKIKAIYPELLNLVKYKKSILTQKGYNKLIESKINNNEIKTLLHFQTINSLQDKENLKGLNIIIDQYTQNEGILEKHIVKLSNLFAEKHGWSKPLSNIYLETKAEDKSIAVACASIIARKILLDLIGKQNHEWSFEFPLGASTKVDEAAAKFINKYGLEKLKDVAKISFKTTQKAKLLSMKN</sequence>
<comment type="catalytic activity">
    <reaction evidence="1 10 11">
        <text>Endonucleolytic cleavage to 5'-phosphomonoester.</text>
        <dbReference type="EC" id="3.1.26.4"/>
    </reaction>
</comment>
<dbReference type="OrthoDB" id="9777935at2"/>
<evidence type="ECO:0000256" key="6">
    <source>
        <dbReference type="ARBA" id="ARBA00022722"/>
    </source>
</evidence>
<feature type="binding site" evidence="10">
    <location>
        <position position="13"/>
    </location>
    <ligand>
        <name>a divalent metal cation</name>
        <dbReference type="ChEBI" id="CHEBI:60240"/>
    </ligand>
</feature>
<evidence type="ECO:0000256" key="1">
    <source>
        <dbReference type="ARBA" id="ARBA00000077"/>
    </source>
</evidence>
<feature type="binding site" evidence="10">
    <location>
        <position position="14"/>
    </location>
    <ligand>
        <name>a divalent metal cation</name>
        <dbReference type="ChEBI" id="CHEBI:60240"/>
    </ligand>
</feature>
<dbReference type="InterPro" id="IPR012337">
    <property type="entry name" value="RNaseH-like_sf"/>
</dbReference>
<dbReference type="GO" id="GO:0032299">
    <property type="term" value="C:ribonuclease H2 complex"/>
    <property type="evidence" value="ECO:0007669"/>
    <property type="project" value="TreeGrafter"/>
</dbReference>
<evidence type="ECO:0000256" key="2">
    <source>
        <dbReference type="ARBA" id="ARBA00004065"/>
    </source>
</evidence>
<dbReference type="GO" id="GO:0043137">
    <property type="term" value="P:DNA replication, removal of RNA primer"/>
    <property type="evidence" value="ECO:0007669"/>
    <property type="project" value="TreeGrafter"/>
</dbReference>
<dbReference type="Proteomes" id="UP000319776">
    <property type="component" value="Unassembled WGS sequence"/>
</dbReference>
<dbReference type="GO" id="GO:0003723">
    <property type="term" value="F:RNA binding"/>
    <property type="evidence" value="ECO:0007669"/>
    <property type="project" value="UniProtKB-UniRule"/>
</dbReference>
<dbReference type="CDD" id="cd06590">
    <property type="entry name" value="RNase_HII_bacteria_HIII_like"/>
    <property type="match status" value="1"/>
</dbReference>
<keyword evidence="7 10" id="KW-0479">Metal-binding</keyword>
<protein>
    <recommendedName>
        <fullName evidence="11">Ribonuclease</fullName>
        <ecNumber evidence="11">3.1.26.4</ecNumber>
    </recommendedName>
</protein>
<dbReference type="GO" id="GO:0005737">
    <property type="term" value="C:cytoplasm"/>
    <property type="evidence" value="ECO:0007669"/>
    <property type="project" value="UniProtKB-SubCell"/>
</dbReference>
<evidence type="ECO:0000313" key="13">
    <source>
        <dbReference type="EMBL" id="TPE57741.1"/>
    </source>
</evidence>
<comment type="caution">
    <text evidence="13">The sequence shown here is derived from an EMBL/GenBank/DDBJ whole genome shotgun (WGS) entry which is preliminary data.</text>
</comment>
<dbReference type="AlphaFoldDB" id="A0A501XB15"/>
<proteinExistence type="inferred from homology"/>
<comment type="subcellular location">
    <subcellularLocation>
        <location evidence="3">Cytoplasm</location>
    </subcellularLocation>
</comment>
<dbReference type="PANTHER" id="PTHR10954">
    <property type="entry name" value="RIBONUCLEASE H2 SUBUNIT A"/>
    <property type="match status" value="1"/>
</dbReference>
<evidence type="ECO:0000256" key="10">
    <source>
        <dbReference type="PROSITE-ProRule" id="PRU01319"/>
    </source>
</evidence>
<keyword evidence="6 10" id="KW-0540">Nuclease</keyword>
<dbReference type="EMBL" id="VFSS01000002">
    <property type="protein sequence ID" value="TPE57741.1"/>
    <property type="molecule type" value="Genomic_DNA"/>
</dbReference>
<dbReference type="GO" id="GO:0004523">
    <property type="term" value="F:RNA-DNA hybrid ribonuclease activity"/>
    <property type="evidence" value="ECO:0007669"/>
    <property type="project" value="UniProtKB-UniRule"/>
</dbReference>
<evidence type="ECO:0000259" key="12">
    <source>
        <dbReference type="PROSITE" id="PS51975"/>
    </source>
</evidence>
<name>A0A501XB15_9BACT</name>
<feature type="binding site" evidence="10">
    <location>
        <position position="117"/>
    </location>
    <ligand>
        <name>a divalent metal cation</name>
        <dbReference type="ChEBI" id="CHEBI:60240"/>
    </ligand>
</feature>
<evidence type="ECO:0000256" key="7">
    <source>
        <dbReference type="ARBA" id="ARBA00022723"/>
    </source>
</evidence>
<evidence type="ECO:0000256" key="4">
    <source>
        <dbReference type="ARBA" id="ARBA00008378"/>
    </source>
</evidence>
<keyword evidence="14" id="KW-1185">Reference proteome</keyword>
<reference evidence="13 14" key="1">
    <citation type="submission" date="2019-06" db="EMBL/GenBank/DDBJ databases">
        <title>Mycoplasma falconis type strain whole genome sequence.</title>
        <authorList>
            <person name="Spergser J."/>
        </authorList>
    </citation>
    <scope>NUCLEOTIDE SEQUENCE [LARGE SCALE GENOMIC DNA]</scope>
    <source>
        <strain evidence="13 14">ATCC 51372</strain>
    </source>
</reference>
<keyword evidence="9 10" id="KW-0378">Hydrolase</keyword>
<gene>
    <name evidence="13" type="ORF">FJO69_00900</name>
</gene>
<dbReference type="Pfam" id="PF01351">
    <property type="entry name" value="RNase_HII"/>
    <property type="match status" value="1"/>
</dbReference>
<dbReference type="PANTHER" id="PTHR10954:SF23">
    <property type="entry name" value="RIBONUCLEASE"/>
    <property type="match status" value="1"/>
</dbReference>